<protein>
    <submittedName>
        <fullName evidence="1">Uncharacterized protein</fullName>
    </submittedName>
</protein>
<accession>A0A498JTR7</accession>
<comment type="caution">
    <text evidence="1">The sequence shown here is derived from an EMBL/GenBank/DDBJ whole genome shotgun (WGS) entry which is preliminary data.</text>
</comment>
<reference evidence="1 2" key="1">
    <citation type="submission" date="2018-10" db="EMBL/GenBank/DDBJ databases">
        <title>A high-quality apple genome assembly.</title>
        <authorList>
            <person name="Hu J."/>
        </authorList>
    </citation>
    <scope>NUCLEOTIDE SEQUENCE [LARGE SCALE GENOMIC DNA]</scope>
    <source>
        <strain evidence="2">cv. HFTH1</strain>
        <tissue evidence="1">Young leaf</tissue>
    </source>
</reference>
<keyword evidence="2" id="KW-1185">Reference proteome</keyword>
<name>A0A498JTR7_MALDO</name>
<sequence>MTVGELPFSGEATTNFIPLVTTDSHYFLLSGNQNRRETFSCTRCLICLRLDAISTRDKFPRFPVRPASFRLILGYHWPPNGREESAWDGAWSCVWYCWGWHVVHRRLHRRMNG</sequence>
<proteinExistence type="predicted"/>
<organism evidence="1 2">
    <name type="scientific">Malus domestica</name>
    <name type="common">Apple</name>
    <name type="synonym">Pyrus malus</name>
    <dbReference type="NCBI Taxonomy" id="3750"/>
    <lineage>
        <taxon>Eukaryota</taxon>
        <taxon>Viridiplantae</taxon>
        <taxon>Streptophyta</taxon>
        <taxon>Embryophyta</taxon>
        <taxon>Tracheophyta</taxon>
        <taxon>Spermatophyta</taxon>
        <taxon>Magnoliopsida</taxon>
        <taxon>eudicotyledons</taxon>
        <taxon>Gunneridae</taxon>
        <taxon>Pentapetalae</taxon>
        <taxon>rosids</taxon>
        <taxon>fabids</taxon>
        <taxon>Rosales</taxon>
        <taxon>Rosaceae</taxon>
        <taxon>Amygdaloideae</taxon>
        <taxon>Maleae</taxon>
        <taxon>Malus</taxon>
    </lineage>
</organism>
<dbReference type="EMBL" id="RDQH01000331">
    <property type="protein sequence ID" value="RXH98565.1"/>
    <property type="molecule type" value="Genomic_DNA"/>
</dbReference>
<evidence type="ECO:0000313" key="1">
    <source>
        <dbReference type="EMBL" id="RXH98565.1"/>
    </source>
</evidence>
<dbReference type="Proteomes" id="UP000290289">
    <property type="component" value="Chromosome 5"/>
</dbReference>
<gene>
    <name evidence="1" type="ORF">DVH24_010890</name>
</gene>
<evidence type="ECO:0000313" key="2">
    <source>
        <dbReference type="Proteomes" id="UP000290289"/>
    </source>
</evidence>
<dbReference type="AlphaFoldDB" id="A0A498JTR7"/>